<evidence type="ECO:0000256" key="8">
    <source>
        <dbReference type="ARBA" id="ARBA00022723"/>
    </source>
</evidence>
<evidence type="ECO:0000256" key="13">
    <source>
        <dbReference type="ARBA" id="ARBA00023125"/>
    </source>
</evidence>
<dbReference type="GO" id="GO:0097505">
    <property type="term" value="C:Rad6-Rad18 complex"/>
    <property type="evidence" value="ECO:0007669"/>
    <property type="project" value="TreeGrafter"/>
</dbReference>
<dbReference type="SUPFAM" id="SSF57850">
    <property type="entry name" value="RING/U-box"/>
    <property type="match status" value="1"/>
</dbReference>
<dbReference type="InterPro" id="IPR004580">
    <property type="entry name" value="Rad18_fungi"/>
</dbReference>
<keyword evidence="7 17" id="KW-0808">Transferase</keyword>
<evidence type="ECO:0000256" key="7">
    <source>
        <dbReference type="ARBA" id="ARBA00022679"/>
    </source>
</evidence>
<dbReference type="GO" id="GO:0006281">
    <property type="term" value="P:DNA repair"/>
    <property type="evidence" value="ECO:0007669"/>
    <property type="project" value="UniProtKB-KW"/>
</dbReference>
<dbReference type="GO" id="GO:0003697">
    <property type="term" value="F:single-stranded DNA binding"/>
    <property type="evidence" value="ECO:0007669"/>
    <property type="project" value="UniProtKB-UniRule"/>
</dbReference>
<keyword evidence="12 17" id="KW-0862">Zinc</keyword>
<comment type="subcellular location">
    <subcellularLocation>
        <location evidence="2 17">Nucleus</location>
    </subcellularLocation>
</comment>
<reference evidence="20" key="1">
    <citation type="submission" date="2023-01" db="EMBL/GenBank/DDBJ databases">
        <title>The chitinases involved in constricting ring structure development in the nematode-trapping fungus Drechslerella dactyloides.</title>
        <authorList>
            <person name="Wang R."/>
            <person name="Zhang L."/>
            <person name="Tang P."/>
            <person name="Li S."/>
            <person name="Liang L."/>
        </authorList>
    </citation>
    <scope>NUCLEOTIDE SEQUENCE</scope>
    <source>
        <strain evidence="20">YMF1.00031</strain>
    </source>
</reference>
<gene>
    <name evidence="20" type="ORF">Dda_6152</name>
</gene>
<accession>A0AAD6NJP1</accession>
<keyword evidence="14 17" id="KW-0234">DNA repair</keyword>
<keyword evidence="13 17" id="KW-0238">DNA-binding</keyword>
<organism evidence="20 21">
    <name type="scientific">Drechslerella dactyloides</name>
    <name type="common">Nematode-trapping fungus</name>
    <name type="synonym">Arthrobotrys dactyloides</name>
    <dbReference type="NCBI Taxonomy" id="74499"/>
    <lineage>
        <taxon>Eukaryota</taxon>
        <taxon>Fungi</taxon>
        <taxon>Dikarya</taxon>
        <taxon>Ascomycota</taxon>
        <taxon>Pezizomycotina</taxon>
        <taxon>Orbiliomycetes</taxon>
        <taxon>Orbiliales</taxon>
        <taxon>Orbiliaceae</taxon>
        <taxon>Drechslerella</taxon>
    </lineage>
</organism>
<comment type="function">
    <text evidence="17">E3 RING-finger protein, member of the UBC2/RAD6 epistasis group. Associates to the E2 ubiquitin conjugating enzyme UBC2/RAD6 to form the UBC2-RAD18 ubiquitin ligase complex involved in postreplicative repair (PRR) of damaged DNA.</text>
</comment>
<feature type="compositionally biased region" description="Low complexity" evidence="18">
    <location>
        <begin position="391"/>
        <end position="417"/>
    </location>
</feature>
<protein>
    <recommendedName>
        <fullName evidence="6 17">Postreplication repair E3 ubiquitin-protein ligase RAD18</fullName>
        <ecNumber evidence="5 17">2.3.2.27</ecNumber>
    </recommendedName>
    <alternativeName>
        <fullName evidence="17">RING-type E3 ubiquitin transferase RAD18</fullName>
    </alternativeName>
</protein>
<proteinExistence type="inferred from homology"/>
<dbReference type="InterPro" id="IPR017907">
    <property type="entry name" value="Znf_RING_CS"/>
</dbReference>
<keyword evidence="21" id="KW-1185">Reference proteome</keyword>
<feature type="region of interest" description="Disordered" evidence="18">
    <location>
        <begin position="389"/>
        <end position="437"/>
    </location>
</feature>
<feature type="region of interest" description="Disordered" evidence="18">
    <location>
        <begin position="100"/>
        <end position="220"/>
    </location>
</feature>
<dbReference type="NCBIfam" id="TIGR00599">
    <property type="entry name" value="rad18"/>
    <property type="match status" value="1"/>
</dbReference>
<keyword evidence="9 17" id="KW-0227">DNA damage</keyword>
<dbReference type="GO" id="GO:0005634">
    <property type="term" value="C:nucleus"/>
    <property type="evidence" value="ECO:0007669"/>
    <property type="project" value="UniProtKB-SubCell"/>
</dbReference>
<evidence type="ECO:0000256" key="11">
    <source>
        <dbReference type="ARBA" id="ARBA00022786"/>
    </source>
</evidence>
<feature type="compositionally biased region" description="Basic and acidic residues" evidence="18">
    <location>
        <begin position="111"/>
        <end position="134"/>
    </location>
</feature>
<keyword evidence="8 17" id="KW-0479">Metal-binding</keyword>
<keyword evidence="15 17" id="KW-0539">Nucleus</keyword>
<comment type="catalytic activity">
    <reaction evidence="1 17">
        <text>S-ubiquitinyl-[E2 ubiquitin-conjugating enzyme]-L-cysteine + [acceptor protein]-L-lysine = [E2 ubiquitin-conjugating enzyme]-L-cysteine + N(6)-ubiquitinyl-[acceptor protein]-L-lysine.</text>
        <dbReference type="EC" id="2.3.2.27"/>
    </reaction>
</comment>
<evidence type="ECO:0000256" key="14">
    <source>
        <dbReference type="ARBA" id="ARBA00023204"/>
    </source>
</evidence>
<evidence type="ECO:0000256" key="10">
    <source>
        <dbReference type="ARBA" id="ARBA00022771"/>
    </source>
</evidence>
<evidence type="ECO:0000256" key="16">
    <source>
        <dbReference type="PROSITE-ProRule" id="PRU00175"/>
    </source>
</evidence>
<dbReference type="AlphaFoldDB" id="A0AAD6NJP1"/>
<comment type="caution">
    <text evidence="20">The sequence shown here is derived from an EMBL/GenBank/DDBJ whole genome shotgun (WGS) entry which is preliminary data.</text>
</comment>
<dbReference type="InterPro" id="IPR039577">
    <property type="entry name" value="Rad18"/>
</dbReference>
<evidence type="ECO:0000256" key="4">
    <source>
        <dbReference type="ARBA" id="ARBA00009506"/>
    </source>
</evidence>
<dbReference type="GO" id="GO:0061630">
    <property type="term" value="F:ubiquitin protein ligase activity"/>
    <property type="evidence" value="ECO:0007669"/>
    <property type="project" value="UniProtKB-UniRule"/>
</dbReference>
<dbReference type="FunFam" id="3.30.40.10:FF:000172">
    <property type="entry name" value="E3 ubiquitin-protein ligase RAD18"/>
    <property type="match status" value="1"/>
</dbReference>
<dbReference type="PANTHER" id="PTHR14134">
    <property type="entry name" value="E3 UBIQUITIN-PROTEIN LIGASE RAD18"/>
    <property type="match status" value="1"/>
</dbReference>
<dbReference type="SMART" id="SM00184">
    <property type="entry name" value="RING"/>
    <property type="match status" value="1"/>
</dbReference>
<evidence type="ECO:0000256" key="9">
    <source>
        <dbReference type="ARBA" id="ARBA00022763"/>
    </source>
</evidence>
<sequence>MDIDIPDPTDWLKTSIPALQALETSLRCSVCKEYFNAPMITSCGHTFCSLCIRRHLSSVQKCPTCRGSDEESKLRKNTLIEELLLSFVAIRDDMLQKLIPKEEPEEDMEITDARDATLSTRDPDARKVEKRGSLDIDIDSENTDPLDRRRGKRRKREGTSSQDTEPEGLRRSTRASSQLTSILIARQSKGYPLDGDDELNDASFEPPKDASDPDSDDDSAECPFCHKRFDAAAINDHANRCFDTGGKGATPSPQKRPPVTFRNTASASISAPRLPPYTEAQKISKRIPKGNFSLTKESDIRKKLSQYGIRYDAKGRESKQALWQRLQDWINLYNANLDSPTPMTDRELVRELEKAERHKQNQERSVVQDKEFERDLWSKKHDDGFAALAVSAKKTAPPKKASAAAGTSATAGDSATSQDTRTTAEVNGIDRPEVIEL</sequence>
<evidence type="ECO:0000313" key="21">
    <source>
        <dbReference type="Proteomes" id="UP001221413"/>
    </source>
</evidence>
<dbReference type="Proteomes" id="UP001221413">
    <property type="component" value="Unassembled WGS sequence"/>
</dbReference>
<dbReference type="InterPro" id="IPR013083">
    <property type="entry name" value="Znf_RING/FYVE/PHD"/>
</dbReference>
<evidence type="ECO:0000256" key="17">
    <source>
        <dbReference type="RuleBase" id="RU368093"/>
    </source>
</evidence>
<comment type="subunit">
    <text evidence="17">Interacts with E2 UBC2, forming a complex with ubiquitin ligase activity.</text>
</comment>
<dbReference type="PROSITE" id="PS00518">
    <property type="entry name" value="ZF_RING_1"/>
    <property type="match status" value="1"/>
</dbReference>
<feature type="domain" description="RING-type" evidence="19">
    <location>
        <begin position="28"/>
        <end position="66"/>
    </location>
</feature>
<dbReference type="EMBL" id="JAQGDS010000007">
    <property type="protein sequence ID" value="KAJ6259253.1"/>
    <property type="molecule type" value="Genomic_DNA"/>
</dbReference>
<comment type="pathway">
    <text evidence="3 17">Protein modification; protein ubiquitination.</text>
</comment>
<dbReference type="PANTHER" id="PTHR14134:SF2">
    <property type="entry name" value="E3 UBIQUITIN-PROTEIN LIGASE RAD18"/>
    <property type="match status" value="1"/>
</dbReference>
<evidence type="ECO:0000256" key="12">
    <source>
        <dbReference type="ARBA" id="ARBA00022833"/>
    </source>
</evidence>
<evidence type="ECO:0000256" key="1">
    <source>
        <dbReference type="ARBA" id="ARBA00000900"/>
    </source>
</evidence>
<evidence type="ECO:0000256" key="6">
    <source>
        <dbReference type="ARBA" id="ARBA00015551"/>
    </source>
</evidence>
<dbReference type="GO" id="GO:0008270">
    <property type="term" value="F:zinc ion binding"/>
    <property type="evidence" value="ECO:0007669"/>
    <property type="project" value="UniProtKB-KW"/>
</dbReference>
<dbReference type="GO" id="GO:0006513">
    <property type="term" value="P:protein monoubiquitination"/>
    <property type="evidence" value="ECO:0007669"/>
    <property type="project" value="InterPro"/>
</dbReference>
<comment type="similarity">
    <text evidence="4 17">Belongs to the RAD18 family.</text>
</comment>
<evidence type="ECO:0000256" key="15">
    <source>
        <dbReference type="ARBA" id="ARBA00023242"/>
    </source>
</evidence>
<evidence type="ECO:0000259" key="19">
    <source>
        <dbReference type="PROSITE" id="PS50089"/>
    </source>
</evidence>
<evidence type="ECO:0000256" key="3">
    <source>
        <dbReference type="ARBA" id="ARBA00004906"/>
    </source>
</evidence>
<dbReference type="PROSITE" id="PS50089">
    <property type="entry name" value="ZF_RING_2"/>
    <property type="match status" value="1"/>
</dbReference>
<evidence type="ECO:0000256" key="18">
    <source>
        <dbReference type="SAM" id="MobiDB-lite"/>
    </source>
</evidence>
<dbReference type="Gene3D" id="3.30.40.10">
    <property type="entry name" value="Zinc/RING finger domain, C3HC4 (zinc finger)"/>
    <property type="match status" value="1"/>
</dbReference>
<evidence type="ECO:0000256" key="2">
    <source>
        <dbReference type="ARBA" id="ARBA00004123"/>
    </source>
</evidence>
<dbReference type="Pfam" id="PF13923">
    <property type="entry name" value="zf-C3HC4_2"/>
    <property type="match status" value="1"/>
</dbReference>
<evidence type="ECO:0000256" key="5">
    <source>
        <dbReference type="ARBA" id="ARBA00012483"/>
    </source>
</evidence>
<keyword evidence="11 17" id="KW-0833">Ubl conjugation pathway</keyword>
<dbReference type="InterPro" id="IPR001841">
    <property type="entry name" value="Znf_RING"/>
</dbReference>
<name>A0AAD6NJP1_DREDA</name>
<dbReference type="EC" id="2.3.2.27" evidence="5 17"/>
<feature type="compositionally biased region" description="Basic and acidic residues" evidence="18">
    <location>
        <begin position="428"/>
        <end position="437"/>
    </location>
</feature>
<dbReference type="GO" id="GO:0006301">
    <property type="term" value="P:DNA damage tolerance"/>
    <property type="evidence" value="ECO:0007669"/>
    <property type="project" value="InterPro"/>
</dbReference>
<keyword evidence="10 16" id="KW-0863">Zinc-finger</keyword>
<evidence type="ECO:0000313" key="20">
    <source>
        <dbReference type="EMBL" id="KAJ6259253.1"/>
    </source>
</evidence>